<name>A0A2M6W394_9BACT</name>
<gene>
    <name evidence="7" type="ORF">COU31_03825</name>
</gene>
<evidence type="ECO:0000256" key="3">
    <source>
        <dbReference type="ARBA" id="ARBA00022729"/>
    </source>
</evidence>
<accession>A0A2M6W394</accession>
<comment type="subcellular location">
    <subcellularLocation>
        <location evidence="1">Secreted</location>
    </subcellularLocation>
</comment>
<keyword evidence="2" id="KW-0964">Secreted</keyword>
<organism evidence="7 8">
    <name type="scientific">Candidatus Magasanikbacteria bacterium CG10_big_fil_rev_8_21_14_0_10_40_10</name>
    <dbReference type="NCBI Taxonomy" id="1974648"/>
    <lineage>
        <taxon>Bacteria</taxon>
        <taxon>Candidatus Magasanikiibacteriota</taxon>
    </lineage>
</organism>
<feature type="transmembrane region" description="Helical" evidence="6">
    <location>
        <begin position="83"/>
        <end position="105"/>
    </location>
</feature>
<keyword evidence="3" id="KW-0732">Signal</keyword>
<keyword evidence="6" id="KW-0472">Membrane</keyword>
<evidence type="ECO:0000256" key="1">
    <source>
        <dbReference type="ARBA" id="ARBA00004613"/>
    </source>
</evidence>
<comment type="caution">
    <text evidence="7">The sequence shown here is derived from an EMBL/GenBank/DDBJ whole genome shotgun (WGS) entry which is preliminary data.</text>
</comment>
<dbReference type="EMBL" id="PFBX01000043">
    <property type="protein sequence ID" value="PIT87266.1"/>
    <property type="molecule type" value="Genomic_DNA"/>
</dbReference>
<keyword evidence="4" id="KW-0106">Calcium</keyword>
<dbReference type="Pfam" id="PF18884">
    <property type="entry name" value="TSP3_bac"/>
    <property type="match status" value="2"/>
</dbReference>
<evidence type="ECO:0000313" key="7">
    <source>
        <dbReference type="EMBL" id="PIT87266.1"/>
    </source>
</evidence>
<protein>
    <recommendedName>
        <fullName evidence="9">Bacterial repeat domain-containing protein</fullName>
    </recommendedName>
</protein>
<evidence type="ECO:0000256" key="2">
    <source>
        <dbReference type="ARBA" id="ARBA00022525"/>
    </source>
</evidence>
<sequence length="406" mass="44348">MFFAKKKKKSVEENEQDLRITTIPSDFYAGAEPTIKFKKVEKTVDLNKEQFLTKKEAVIHQQKTAKGGEKKLHPANLFTSRKFILLTSLGLFVIFVAGASAYYWYSASRPATGSVPTATTNQTSAVGYTTDSSASTSSVSSVTSTSTSSNSSDQLSKENIIFPSLLLGYGLDYDNDGLSDKEETLFGTELAINDTDNDGYTDGHEVYYLYNPAGKEPKKLINSSFFKQYINPTFGYSLYYPASWAIGNIDSNYSDILFTALSGESVEVKVVSSAGLNFDNWFSANATGEKYSLLKDFTSVYNQAGKMRNDELVYYFLDGQQVYVIVYHATNDNLVNYRAIIGMIARSFKSKDNNFVKLWAQEDSSTGLSASSTMPSVTSTITVTATTTSATASASASSTAATSTSL</sequence>
<evidence type="ECO:0000313" key="8">
    <source>
        <dbReference type="Proteomes" id="UP000231183"/>
    </source>
</evidence>
<evidence type="ECO:0008006" key="9">
    <source>
        <dbReference type="Google" id="ProtNLM"/>
    </source>
</evidence>
<reference evidence="8" key="1">
    <citation type="submission" date="2017-09" db="EMBL/GenBank/DDBJ databases">
        <title>Depth-based differentiation of microbial function through sediment-hosted aquifers and enrichment of novel symbionts in the deep terrestrial subsurface.</title>
        <authorList>
            <person name="Probst A.J."/>
            <person name="Ladd B."/>
            <person name="Jarett J.K."/>
            <person name="Geller-Mcgrath D.E."/>
            <person name="Sieber C.M.K."/>
            <person name="Emerson J.B."/>
            <person name="Anantharaman K."/>
            <person name="Thomas B.C."/>
            <person name="Malmstrom R."/>
            <person name="Stieglmeier M."/>
            <person name="Klingl A."/>
            <person name="Woyke T."/>
            <person name="Ryan C.M."/>
            <person name="Banfield J.F."/>
        </authorList>
    </citation>
    <scope>NUCLEOTIDE SEQUENCE [LARGE SCALE GENOMIC DNA]</scope>
</reference>
<evidence type="ECO:0000256" key="5">
    <source>
        <dbReference type="SAM" id="MobiDB-lite"/>
    </source>
</evidence>
<dbReference type="AlphaFoldDB" id="A0A2M6W394"/>
<keyword evidence="6" id="KW-0812">Transmembrane</keyword>
<proteinExistence type="predicted"/>
<dbReference type="InterPro" id="IPR059100">
    <property type="entry name" value="TSP3_bac"/>
</dbReference>
<evidence type="ECO:0000256" key="6">
    <source>
        <dbReference type="SAM" id="Phobius"/>
    </source>
</evidence>
<feature type="compositionally biased region" description="Low complexity" evidence="5">
    <location>
        <begin position="129"/>
        <end position="153"/>
    </location>
</feature>
<evidence type="ECO:0000256" key="4">
    <source>
        <dbReference type="ARBA" id="ARBA00022837"/>
    </source>
</evidence>
<keyword evidence="6" id="KW-1133">Transmembrane helix</keyword>
<feature type="region of interest" description="Disordered" evidence="5">
    <location>
        <begin position="127"/>
        <end position="153"/>
    </location>
</feature>
<dbReference type="Proteomes" id="UP000231183">
    <property type="component" value="Unassembled WGS sequence"/>
</dbReference>